<organism evidence="4 5">
    <name type="scientific">Pilimelia columellifera subsp. columellifera</name>
    <dbReference type="NCBI Taxonomy" id="706583"/>
    <lineage>
        <taxon>Bacteria</taxon>
        <taxon>Bacillati</taxon>
        <taxon>Actinomycetota</taxon>
        <taxon>Actinomycetes</taxon>
        <taxon>Micromonosporales</taxon>
        <taxon>Micromonosporaceae</taxon>
        <taxon>Pilimelia</taxon>
    </lineage>
</organism>
<accession>A0ABP6AWJ6</accession>
<feature type="signal peptide" evidence="3">
    <location>
        <begin position="1"/>
        <end position="22"/>
    </location>
</feature>
<evidence type="ECO:0000256" key="3">
    <source>
        <dbReference type="SAM" id="SignalP"/>
    </source>
</evidence>
<evidence type="ECO:0000256" key="2">
    <source>
        <dbReference type="SAM" id="Phobius"/>
    </source>
</evidence>
<feature type="compositionally biased region" description="Basic and acidic residues" evidence="1">
    <location>
        <begin position="226"/>
        <end position="241"/>
    </location>
</feature>
<evidence type="ECO:0000313" key="4">
    <source>
        <dbReference type="EMBL" id="GAA2525817.1"/>
    </source>
</evidence>
<proteinExistence type="predicted"/>
<keyword evidence="5" id="KW-1185">Reference proteome</keyword>
<keyword evidence="2" id="KW-0472">Membrane</keyword>
<evidence type="ECO:0000313" key="5">
    <source>
        <dbReference type="Proteomes" id="UP001499978"/>
    </source>
</evidence>
<feature type="region of interest" description="Disordered" evidence="1">
    <location>
        <begin position="211"/>
        <end position="243"/>
    </location>
</feature>
<gene>
    <name evidence="4" type="ORF">GCM10010201_25650</name>
</gene>
<feature type="chain" id="PRO_5045510311" evidence="3">
    <location>
        <begin position="23"/>
        <end position="335"/>
    </location>
</feature>
<dbReference type="Proteomes" id="UP001499978">
    <property type="component" value="Unassembled WGS sequence"/>
</dbReference>
<dbReference type="EMBL" id="BAAARY010000011">
    <property type="protein sequence ID" value="GAA2525817.1"/>
    <property type="molecule type" value="Genomic_DNA"/>
</dbReference>
<protein>
    <submittedName>
        <fullName evidence="4">Uncharacterized protein</fullName>
    </submittedName>
</protein>
<comment type="caution">
    <text evidence="4">The sequence shown here is derived from an EMBL/GenBank/DDBJ whole genome shotgun (WGS) entry which is preliminary data.</text>
</comment>
<feature type="transmembrane region" description="Helical" evidence="2">
    <location>
        <begin position="301"/>
        <end position="322"/>
    </location>
</feature>
<reference evidence="5" key="1">
    <citation type="journal article" date="2019" name="Int. J. Syst. Evol. Microbiol.">
        <title>The Global Catalogue of Microorganisms (GCM) 10K type strain sequencing project: providing services to taxonomists for standard genome sequencing and annotation.</title>
        <authorList>
            <consortium name="The Broad Institute Genomics Platform"/>
            <consortium name="The Broad Institute Genome Sequencing Center for Infectious Disease"/>
            <person name="Wu L."/>
            <person name="Ma J."/>
        </authorList>
    </citation>
    <scope>NUCLEOTIDE SEQUENCE [LARGE SCALE GENOMIC DNA]</scope>
    <source>
        <strain evidence="5">JCM 3367</strain>
    </source>
</reference>
<sequence length="335" mass="33500">MARLSAGLAGLMLGGVSAVVLAAPASAATGPKLGGVVSSLLGGGSSYGNSGHGGGNYGGSGGGGSYGWSGGGNYGGGSGYGSGNSGNCGTLQILASLGLDMSFGKHMSMYDMPDKGSLDEVTAEVDVNGDGRVDKKIKVGKNRLQGKRMHDGIWGGQSVVNGKKKFWLASSSKSITIVKSYATICGGITMRILMNCICGYGVIGGGGNHGGKPNPRPTVTPTPGDDDCKGQWRDGKWRPGKCDNNGNHGNNGCDHRNNGNNDCDNGNNGNENYSGGNNDGDDDGNNGGGDNDVTLPVTGGALGGVVGAGVMLASAGGLAIVITRRRRQALLTDLA</sequence>
<evidence type="ECO:0000256" key="1">
    <source>
        <dbReference type="SAM" id="MobiDB-lite"/>
    </source>
</evidence>
<feature type="region of interest" description="Disordered" evidence="1">
    <location>
        <begin position="270"/>
        <end position="292"/>
    </location>
</feature>
<keyword evidence="2" id="KW-0812">Transmembrane</keyword>
<name>A0ABP6AWJ6_9ACTN</name>
<keyword evidence="3" id="KW-0732">Signal</keyword>
<keyword evidence="2" id="KW-1133">Transmembrane helix</keyword>